<proteinExistence type="predicted"/>
<reference evidence="1 2" key="1">
    <citation type="submission" date="2019-03" db="EMBL/GenBank/DDBJ databases">
        <title>Genomic Encyclopedia of Archaeal and Bacterial Type Strains, Phase II (KMG-II): from individual species to whole genera.</title>
        <authorList>
            <person name="Goeker M."/>
        </authorList>
    </citation>
    <scope>NUCLEOTIDE SEQUENCE [LARGE SCALE GENOMIC DNA]</scope>
    <source>
        <strain evidence="1 2">DSM 19034</strain>
    </source>
</reference>
<accession>A0A4R6IRM1</accession>
<protein>
    <submittedName>
        <fullName evidence="1">Uncharacterized protein</fullName>
    </submittedName>
</protein>
<name>A0A4R6IRM1_9SPHI</name>
<comment type="caution">
    <text evidence="1">The sequence shown here is derived from an EMBL/GenBank/DDBJ whole genome shotgun (WGS) entry which is preliminary data.</text>
</comment>
<dbReference type="Proteomes" id="UP000295499">
    <property type="component" value="Unassembled WGS sequence"/>
</dbReference>
<keyword evidence="2" id="KW-1185">Reference proteome</keyword>
<dbReference type="AlphaFoldDB" id="A0A4R6IRM1"/>
<sequence>MAQAAIQDTILQTNLNQKSKAAITALLFFIFEKTNLIEKDATPLCIHFNYHGLFKKTT</sequence>
<dbReference type="EMBL" id="SNWM01000001">
    <property type="protein sequence ID" value="TDO24861.1"/>
    <property type="molecule type" value="Genomic_DNA"/>
</dbReference>
<evidence type="ECO:0000313" key="1">
    <source>
        <dbReference type="EMBL" id="TDO24861.1"/>
    </source>
</evidence>
<evidence type="ECO:0000313" key="2">
    <source>
        <dbReference type="Proteomes" id="UP000295499"/>
    </source>
</evidence>
<organism evidence="1 2">
    <name type="scientific">Pedobacter duraquae</name>
    <dbReference type="NCBI Taxonomy" id="425511"/>
    <lineage>
        <taxon>Bacteria</taxon>
        <taxon>Pseudomonadati</taxon>
        <taxon>Bacteroidota</taxon>
        <taxon>Sphingobacteriia</taxon>
        <taxon>Sphingobacteriales</taxon>
        <taxon>Sphingobacteriaceae</taxon>
        <taxon>Pedobacter</taxon>
    </lineage>
</organism>
<gene>
    <name evidence="1" type="ORF">CLV32_1155</name>
</gene>